<evidence type="ECO:0000313" key="3">
    <source>
        <dbReference type="Proteomes" id="UP000799441"/>
    </source>
</evidence>
<dbReference type="Proteomes" id="UP000799441">
    <property type="component" value="Unassembled WGS sequence"/>
</dbReference>
<sequence>MTVEIPLDHCTSTTRSLMLLVITSIVIYYWLSSFRPVQPEWSIQSAAEAMANDGQAQSWTTFEERVRNYIAPNPSPRNPRISRDFSHPDKIEARLQADAHQTWGYVIYRTTYESEADWTEFLRRLHLWTEDNMDYYNGRDILDIMTWTIFDDRSLFDGADTASIRRHFSQWAESTVQKEQQPPARMGLSPRYRYCVQVNMDALQSAVNAPPPLEFDPNNQGWVKLIEKEWLPTAENPIYAGRRTDSTVYESIEGVTDSDVGW</sequence>
<name>A0A9P4QFG0_9PEZI</name>
<keyword evidence="1" id="KW-1133">Transmembrane helix</keyword>
<gene>
    <name evidence="2" type="ORF">K431DRAFT_309966</name>
</gene>
<protein>
    <submittedName>
        <fullName evidence="2">Uncharacterized protein</fullName>
    </submittedName>
</protein>
<keyword evidence="3" id="KW-1185">Reference proteome</keyword>
<dbReference type="AlphaFoldDB" id="A0A9P4QFG0"/>
<organism evidence="2 3">
    <name type="scientific">Polychaeton citri CBS 116435</name>
    <dbReference type="NCBI Taxonomy" id="1314669"/>
    <lineage>
        <taxon>Eukaryota</taxon>
        <taxon>Fungi</taxon>
        <taxon>Dikarya</taxon>
        <taxon>Ascomycota</taxon>
        <taxon>Pezizomycotina</taxon>
        <taxon>Dothideomycetes</taxon>
        <taxon>Dothideomycetidae</taxon>
        <taxon>Capnodiales</taxon>
        <taxon>Capnodiaceae</taxon>
        <taxon>Polychaeton</taxon>
    </lineage>
</organism>
<reference evidence="2" key="1">
    <citation type="journal article" date="2020" name="Stud. Mycol.">
        <title>101 Dothideomycetes genomes: a test case for predicting lifestyles and emergence of pathogens.</title>
        <authorList>
            <person name="Haridas S."/>
            <person name="Albert R."/>
            <person name="Binder M."/>
            <person name="Bloem J."/>
            <person name="Labutti K."/>
            <person name="Salamov A."/>
            <person name="Andreopoulos B."/>
            <person name="Baker S."/>
            <person name="Barry K."/>
            <person name="Bills G."/>
            <person name="Bluhm B."/>
            <person name="Cannon C."/>
            <person name="Castanera R."/>
            <person name="Culley D."/>
            <person name="Daum C."/>
            <person name="Ezra D."/>
            <person name="Gonzalez J."/>
            <person name="Henrissat B."/>
            <person name="Kuo A."/>
            <person name="Liang C."/>
            <person name="Lipzen A."/>
            <person name="Lutzoni F."/>
            <person name="Magnuson J."/>
            <person name="Mondo S."/>
            <person name="Nolan M."/>
            <person name="Ohm R."/>
            <person name="Pangilinan J."/>
            <person name="Park H.-J."/>
            <person name="Ramirez L."/>
            <person name="Alfaro M."/>
            <person name="Sun H."/>
            <person name="Tritt A."/>
            <person name="Yoshinaga Y."/>
            <person name="Zwiers L.-H."/>
            <person name="Turgeon B."/>
            <person name="Goodwin S."/>
            <person name="Spatafora J."/>
            <person name="Crous P."/>
            <person name="Grigoriev I."/>
        </authorList>
    </citation>
    <scope>NUCLEOTIDE SEQUENCE</scope>
    <source>
        <strain evidence="2">CBS 116435</strain>
    </source>
</reference>
<dbReference type="EMBL" id="MU003770">
    <property type="protein sequence ID" value="KAF2724855.1"/>
    <property type="molecule type" value="Genomic_DNA"/>
</dbReference>
<feature type="transmembrane region" description="Helical" evidence="1">
    <location>
        <begin position="12"/>
        <end position="31"/>
    </location>
</feature>
<evidence type="ECO:0000256" key="1">
    <source>
        <dbReference type="SAM" id="Phobius"/>
    </source>
</evidence>
<proteinExistence type="predicted"/>
<accession>A0A9P4QFG0</accession>
<evidence type="ECO:0000313" key="2">
    <source>
        <dbReference type="EMBL" id="KAF2724855.1"/>
    </source>
</evidence>
<comment type="caution">
    <text evidence="2">The sequence shown here is derived from an EMBL/GenBank/DDBJ whole genome shotgun (WGS) entry which is preliminary data.</text>
</comment>
<keyword evidence="1" id="KW-0812">Transmembrane</keyword>
<feature type="non-terminal residue" evidence="2">
    <location>
        <position position="262"/>
    </location>
</feature>
<keyword evidence="1" id="KW-0472">Membrane</keyword>
<dbReference type="OrthoDB" id="4424523at2759"/>